<evidence type="ECO:0000313" key="18">
    <source>
        <dbReference type="EMBL" id="AXC11468.1"/>
    </source>
</evidence>
<evidence type="ECO:0000256" key="7">
    <source>
        <dbReference type="ARBA" id="ARBA00022741"/>
    </source>
</evidence>
<keyword evidence="9" id="KW-1015">Disulfide bond</keyword>
<reference evidence="18 19" key="1">
    <citation type="journal article" date="2018" name="Front. Microbiol.">
        <title>Hydrolytic Capabilities as a Key to Environmental Success: Chitinolytic and Cellulolytic Acidobacteria From Acidic Sub-arctic Soils and Boreal Peatlands.</title>
        <authorList>
            <person name="Belova S.E."/>
            <person name="Ravin N.V."/>
            <person name="Pankratov T.A."/>
            <person name="Rakitin A.L."/>
            <person name="Ivanova A.A."/>
            <person name="Beletsky A.V."/>
            <person name="Mardanov A.V."/>
            <person name="Sinninghe Damste J.S."/>
            <person name="Dedysh S.N."/>
        </authorList>
    </citation>
    <scope>NUCLEOTIDE SEQUENCE [LARGE SCALE GENOMIC DNA]</scope>
    <source>
        <strain evidence="18 19">SBC82</strain>
    </source>
</reference>
<evidence type="ECO:0000259" key="17">
    <source>
        <dbReference type="Pfam" id="PF12637"/>
    </source>
</evidence>
<dbReference type="GO" id="GO:0000166">
    <property type="term" value="F:nucleotide binding"/>
    <property type="evidence" value="ECO:0007669"/>
    <property type="project" value="UniProtKB-KW"/>
</dbReference>
<comment type="cofactor">
    <cofactor evidence="1 13">
        <name>adenosylcob(III)alamin</name>
        <dbReference type="ChEBI" id="CHEBI:18408"/>
    </cofactor>
</comment>
<dbReference type="NCBIfam" id="NF005122">
    <property type="entry name" value="PRK06556.1"/>
    <property type="match status" value="1"/>
</dbReference>
<dbReference type="Gene3D" id="3.20.70.20">
    <property type="match status" value="1"/>
</dbReference>
<protein>
    <recommendedName>
        <fullName evidence="4 13">Vitamin B12-dependent ribonucleotide reductase</fullName>
        <ecNumber evidence="3 13">1.17.4.1</ecNumber>
    </recommendedName>
</protein>
<comment type="function">
    <text evidence="11 13">Catalyzes the reduction of ribonucleotides to deoxyribonucleotides. May function to provide a pool of deoxyribonucleotide precursors for DNA repair during oxygen limitation and/or for immediate growth after restoration of oxygen.</text>
</comment>
<dbReference type="InterPro" id="IPR000788">
    <property type="entry name" value="RNR_lg_C"/>
</dbReference>
<dbReference type="KEGG" id="abas:ACPOL_2144"/>
<dbReference type="InterPro" id="IPR013678">
    <property type="entry name" value="RNR_2_N"/>
</dbReference>
<dbReference type="PANTHER" id="PTHR43371:SF1">
    <property type="entry name" value="RIBONUCLEOSIDE-DIPHOSPHATE REDUCTASE"/>
    <property type="match status" value="1"/>
</dbReference>
<evidence type="ECO:0000256" key="6">
    <source>
        <dbReference type="ARBA" id="ARBA00022634"/>
    </source>
</evidence>
<keyword evidence="6 13" id="KW-0237">DNA synthesis</keyword>
<evidence type="ECO:0000256" key="3">
    <source>
        <dbReference type="ARBA" id="ARBA00012274"/>
    </source>
</evidence>
<keyword evidence="19" id="KW-1185">Reference proteome</keyword>
<feature type="region of interest" description="Disordered" evidence="14">
    <location>
        <begin position="878"/>
        <end position="910"/>
    </location>
</feature>
<dbReference type="PRINTS" id="PR01183">
    <property type="entry name" value="RIBORDTASEM1"/>
</dbReference>
<dbReference type="GO" id="GO:0031419">
    <property type="term" value="F:cobalamin binding"/>
    <property type="evidence" value="ECO:0007669"/>
    <property type="project" value="UniProtKB-KW"/>
</dbReference>
<feature type="compositionally biased region" description="Polar residues" evidence="14">
    <location>
        <begin position="1"/>
        <end position="14"/>
    </location>
</feature>
<dbReference type="InterPro" id="IPR024434">
    <property type="entry name" value="TSCPD_dom"/>
</dbReference>
<comment type="catalytic activity">
    <reaction evidence="12 13">
        <text>a 2'-deoxyribonucleoside 5'-diphosphate + [thioredoxin]-disulfide + H2O = a ribonucleoside 5'-diphosphate + [thioredoxin]-dithiol</text>
        <dbReference type="Rhea" id="RHEA:23252"/>
        <dbReference type="Rhea" id="RHEA-COMP:10698"/>
        <dbReference type="Rhea" id="RHEA-COMP:10700"/>
        <dbReference type="ChEBI" id="CHEBI:15377"/>
        <dbReference type="ChEBI" id="CHEBI:29950"/>
        <dbReference type="ChEBI" id="CHEBI:50058"/>
        <dbReference type="ChEBI" id="CHEBI:57930"/>
        <dbReference type="ChEBI" id="CHEBI:73316"/>
        <dbReference type="EC" id="1.17.4.1"/>
    </reaction>
</comment>
<evidence type="ECO:0000256" key="11">
    <source>
        <dbReference type="ARBA" id="ARBA00025437"/>
    </source>
</evidence>
<organism evidence="18 19">
    <name type="scientific">Acidisarcina polymorpha</name>
    <dbReference type="NCBI Taxonomy" id="2211140"/>
    <lineage>
        <taxon>Bacteria</taxon>
        <taxon>Pseudomonadati</taxon>
        <taxon>Acidobacteriota</taxon>
        <taxon>Terriglobia</taxon>
        <taxon>Terriglobales</taxon>
        <taxon>Acidobacteriaceae</taxon>
        <taxon>Acidisarcina</taxon>
    </lineage>
</organism>
<feature type="region of interest" description="Disordered" evidence="14">
    <location>
        <begin position="1"/>
        <end position="25"/>
    </location>
</feature>
<keyword evidence="8 13" id="KW-0560">Oxidoreductase</keyword>
<dbReference type="RefSeq" id="WP_114206918.1">
    <property type="nucleotide sequence ID" value="NZ_CP030840.1"/>
</dbReference>
<dbReference type="Proteomes" id="UP000253606">
    <property type="component" value="Chromosome"/>
</dbReference>
<evidence type="ECO:0000256" key="12">
    <source>
        <dbReference type="ARBA" id="ARBA00047754"/>
    </source>
</evidence>
<dbReference type="GO" id="GO:0071897">
    <property type="term" value="P:DNA biosynthetic process"/>
    <property type="evidence" value="ECO:0007669"/>
    <property type="project" value="UniProtKB-KW"/>
</dbReference>
<dbReference type="CDD" id="cd02888">
    <property type="entry name" value="RNR_II_dimer"/>
    <property type="match status" value="1"/>
</dbReference>
<dbReference type="SUPFAM" id="SSF51998">
    <property type="entry name" value="PFL-like glycyl radical enzymes"/>
    <property type="match status" value="1"/>
</dbReference>
<feature type="compositionally biased region" description="Basic and acidic residues" evidence="14">
    <location>
        <begin position="796"/>
        <end position="813"/>
    </location>
</feature>
<dbReference type="AlphaFoldDB" id="A0A2Z5FX63"/>
<evidence type="ECO:0000256" key="13">
    <source>
        <dbReference type="RuleBase" id="RU364064"/>
    </source>
</evidence>
<proteinExistence type="inferred from homology"/>
<accession>A0A2Z5FX63</accession>
<evidence type="ECO:0000256" key="2">
    <source>
        <dbReference type="ARBA" id="ARBA00007405"/>
    </source>
</evidence>
<keyword evidence="7 13" id="KW-0547">Nucleotide-binding</keyword>
<evidence type="ECO:0000256" key="10">
    <source>
        <dbReference type="ARBA" id="ARBA00023285"/>
    </source>
</evidence>
<keyword evidence="10 13" id="KW-0170">Cobalt</keyword>
<dbReference type="Pfam" id="PF02867">
    <property type="entry name" value="Ribonuc_red_lgC"/>
    <property type="match status" value="1"/>
</dbReference>
<evidence type="ECO:0000259" key="16">
    <source>
        <dbReference type="Pfam" id="PF08471"/>
    </source>
</evidence>
<feature type="domain" description="TSCPD" evidence="17">
    <location>
        <begin position="918"/>
        <end position="1018"/>
    </location>
</feature>
<evidence type="ECO:0000256" key="4">
    <source>
        <dbReference type="ARBA" id="ARBA00014409"/>
    </source>
</evidence>
<feature type="domain" description="Ribonucleotide reductase class II vitamin B12-dependent N-terminal" evidence="16">
    <location>
        <begin position="54"/>
        <end position="146"/>
    </location>
</feature>
<dbReference type="PANTHER" id="PTHR43371">
    <property type="entry name" value="VITAMIN B12-DEPENDENT RIBONUCLEOTIDE REDUCTASE"/>
    <property type="match status" value="1"/>
</dbReference>
<dbReference type="GO" id="GO:0004748">
    <property type="term" value="F:ribonucleoside-diphosphate reductase activity, thioredoxin disulfide as acceptor"/>
    <property type="evidence" value="ECO:0007669"/>
    <property type="project" value="UniProtKB-EC"/>
</dbReference>
<dbReference type="OrthoDB" id="9762933at2"/>
<evidence type="ECO:0000256" key="1">
    <source>
        <dbReference type="ARBA" id="ARBA00001922"/>
    </source>
</evidence>
<dbReference type="GO" id="GO:0050897">
    <property type="term" value="F:cobalt ion binding"/>
    <property type="evidence" value="ECO:0007669"/>
    <property type="project" value="InterPro"/>
</dbReference>
<comment type="similarity">
    <text evidence="2 13">Belongs to the ribonucleoside diphosphate reductase class-2 family.</text>
</comment>
<evidence type="ECO:0000256" key="8">
    <source>
        <dbReference type="ARBA" id="ARBA00023002"/>
    </source>
</evidence>
<dbReference type="InterPro" id="IPR050862">
    <property type="entry name" value="RdRp_reductase_class-2"/>
</dbReference>
<dbReference type="EMBL" id="CP030840">
    <property type="protein sequence ID" value="AXC11468.1"/>
    <property type="molecule type" value="Genomic_DNA"/>
</dbReference>
<dbReference type="EC" id="1.17.4.1" evidence="3 13"/>
<feature type="region of interest" description="Disordered" evidence="14">
    <location>
        <begin position="1079"/>
        <end position="1101"/>
    </location>
</feature>
<dbReference type="Pfam" id="PF12637">
    <property type="entry name" value="TSCPD"/>
    <property type="match status" value="1"/>
</dbReference>
<evidence type="ECO:0000256" key="9">
    <source>
        <dbReference type="ARBA" id="ARBA00023157"/>
    </source>
</evidence>
<dbReference type="Pfam" id="PF08471">
    <property type="entry name" value="Ribonuc_red_2_N"/>
    <property type="match status" value="1"/>
</dbReference>
<gene>
    <name evidence="18" type="ORF">ACPOL_2144</name>
</gene>
<evidence type="ECO:0000259" key="15">
    <source>
        <dbReference type="Pfam" id="PF02867"/>
    </source>
</evidence>
<dbReference type="InterPro" id="IPR013344">
    <property type="entry name" value="RNR_NrdJ/NrdZ"/>
</dbReference>
<evidence type="ECO:0000256" key="14">
    <source>
        <dbReference type="SAM" id="MobiDB-lite"/>
    </source>
</evidence>
<dbReference type="NCBIfam" id="TIGR02504">
    <property type="entry name" value="NrdJ_Z"/>
    <property type="match status" value="1"/>
</dbReference>
<evidence type="ECO:0000313" key="19">
    <source>
        <dbReference type="Proteomes" id="UP000253606"/>
    </source>
</evidence>
<name>A0A2Z5FX63_9BACT</name>
<evidence type="ECO:0000256" key="5">
    <source>
        <dbReference type="ARBA" id="ARBA00022628"/>
    </source>
</evidence>
<feature type="domain" description="Ribonucleotide reductase large subunit C-terminal" evidence="15">
    <location>
        <begin position="194"/>
        <end position="780"/>
    </location>
</feature>
<keyword evidence="5 13" id="KW-0846">Cobalamin</keyword>
<feature type="region of interest" description="Disordered" evidence="14">
    <location>
        <begin position="788"/>
        <end position="814"/>
    </location>
</feature>
<sequence length="1174" mass="126340">MAEATTRTNPTNGATAIAEQPTRQPAAKKAEGLRFHRVFSKPGVSPYGEVQWERRTASITDATGKSIFEQKDVEVPVDWSMTATNIVASKYLHGQLGTPERESGVRALVSRVAETIRDWGMNDGYFATPEDAALFHDELVHLLVNQKVAFNSPVWFNVGCDRLEPNSDAQNWHYNPHTCAVEFSVTGYRNPQCSACFINAVDDSLDSILTLAKTEGMLFKWGSGTGSNLSPIRGSMELLSGGGTASGPLSFMRGFDAFAGVIKSGGKTRRAAKMVILNVDHPDIIEFIECKSKEEAKAWALMQAGYDGSSGPDSEAYSSIFFQNANNSVRVTDEFMQAVERDGDFTVYTVKDHLPVKTYKARDIMKKIAEATWQCGDPGMQYDTTINKWHTSKNSGRINASNPCSEYMFLDNSACNLASFNLLKFVDHAGNFDIASYRHAIGIMITAMDILVDNSGYPTEWIGRNSHDYRPLGLGYANLGALLMSFGLPYDSDAGRDFAATLTSIMCGEAYLQSSKIAESCPPLASTTPLTANAERTGGACPGFYVNREPFLDVIRMHRAEVNNIGKTNKAVIMSGNRGSAESRDLNGRVATETFVVPQLDALIDASRDCWDKALAHGEKHGYRNSQVTVLAPTGTIGFMMDCDTTGIEPDLALVKYKKLVGGGMIKIVNNTVPAALFKLGYTNDQVDAIVSYIDATGTIEGAPGVKPEHLAVFDCSFKPSKGTRSIHYTGHVKMMAATQPFLSGAISKTVNLPHDCTLEDIAEAYLDSWRLGLKAVAVYRDGSKGAQPLNVSDGKGAKEIKTSKDSSGKDSPIDVLNQAADRVLASLVQGKPGSESDLKTLEAKVSDKLEVTSRSILAAASAFTEALQKVVTLSEAERSGAQSKDLDGRNATNLFGAQGQDPNSPPRAVRHRLPAERASLTHKFSLGGHEGYITVGLYPSGEPGEIFIKMAKEGSTVSGLMDSFATAISLSLQHGVPLKVLCEKFAHTRFEPSGWTGNEHIGYAKSIMDYIFRWLQLRFLSGQQLSLFTGLGAAATAPLAPLSLADEGGPSQDKVTLNEGGESRNVILSEAKDLQFSGSGAGLTPDQHQPTRGMGATNAPQGGIAPSADVILSEAKDLRFSAIEDRGIHHAADAMRSMYDMGDAPSCHTCGAIMVRNGSCYRCMSCGSTSGCS</sequence>